<dbReference type="Gene3D" id="3.40.50.150">
    <property type="entry name" value="Vaccinia Virus protein VP39"/>
    <property type="match status" value="1"/>
</dbReference>
<dbReference type="EMBL" id="CP065959">
    <property type="protein sequence ID" value="QQC93007.1"/>
    <property type="molecule type" value="Genomic_DNA"/>
</dbReference>
<keyword evidence="3" id="KW-0808">Transferase</keyword>
<evidence type="ECO:0000313" key="3">
    <source>
        <dbReference type="EMBL" id="QQC93007.1"/>
    </source>
</evidence>
<keyword evidence="3" id="KW-0489">Methyltransferase</keyword>
<dbReference type="AlphaFoldDB" id="A0A1P8TB51"/>
<reference evidence="2 4" key="1">
    <citation type="submission" date="2016-05" db="EMBL/GenBank/DDBJ databases">
        <authorList>
            <person name="Gu J."/>
        </authorList>
    </citation>
    <scope>NUCLEOTIDE SEQUENCE [LARGE SCALE GENOMIC DNA]</scope>
    <source>
        <strain evidence="2 4">ACCC40021</strain>
    </source>
</reference>
<evidence type="ECO:0000313" key="4">
    <source>
        <dbReference type="Proteomes" id="UP000187191"/>
    </source>
</evidence>
<dbReference type="RefSeq" id="WP_076682598.1">
    <property type="nucleotide sequence ID" value="NZ_CP015588.1"/>
</dbReference>
<protein>
    <submittedName>
        <fullName evidence="3">Class I SAM-dependent methyltransferase</fullName>
    </submittedName>
</protein>
<dbReference type="GO" id="GO:0008168">
    <property type="term" value="F:methyltransferase activity"/>
    <property type="evidence" value="ECO:0007669"/>
    <property type="project" value="UniProtKB-KW"/>
</dbReference>
<dbReference type="EMBL" id="CP015588">
    <property type="protein sequence ID" value="APY84872.1"/>
    <property type="molecule type" value="Genomic_DNA"/>
</dbReference>
<keyword evidence="4" id="KW-1185">Reference proteome</keyword>
<dbReference type="Pfam" id="PF08242">
    <property type="entry name" value="Methyltransf_12"/>
    <property type="match status" value="1"/>
</dbReference>
<reference evidence="3 5" key="2">
    <citation type="submission" date="2020-12" db="EMBL/GenBank/DDBJ databases">
        <title>Identification and biosynthesis of polyene macrolides produced by Streptomyces alfalfae Men-myco-93-63.</title>
        <authorList>
            <person name="Liu D."/>
            <person name="Li Y."/>
            <person name="Liu L."/>
            <person name="Han X."/>
            <person name="Shen F."/>
        </authorList>
    </citation>
    <scope>NUCLEOTIDE SEQUENCE [LARGE SCALE GENOMIC DNA]</scope>
    <source>
        <strain evidence="3 5">Men-myco-93-63</strain>
    </source>
</reference>
<dbReference type="CDD" id="cd02440">
    <property type="entry name" value="AdoMet_MTases"/>
    <property type="match status" value="1"/>
</dbReference>
<dbReference type="GO" id="GO:0032259">
    <property type="term" value="P:methylation"/>
    <property type="evidence" value="ECO:0007669"/>
    <property type="project" value="UniProtKB-KW"/>
</dbReference>
<evidence type="ECO:0000313" key="2">
    <source>
        <dbReference type="EMBL" id="APY84872.1"/>
    </source>
</evidence>
<dbReference type="SUPFAM" id="SSF53335">
    <property type="entry name" value="S-adenosyl-L-methionine-dependent methyltransferases"/>
    <property type="match status" value="1"/>
</dbReference>
<gene>
    <name evidence="2" type="ORF">A7J05_03105</name>
    <name evidence="3" type="ORF">I8755_35185</name>
</gene>
<dbReference type="KEGG" id="ssia:A7J05_03105"/>
<dbReference type="Proteomes" id="UP000596130">
    <property type="component" value="Chromosome"/>
</dbReference>
<name>A0A1P8TB51_9ACTN</name>
<accession>A0A1P8TB51</accession>
<evidence type="ECO:0000259" key="1">
    <source>
        <dbReference type="Pfam" id="PF08242"/>
    </source>
</evidence>
<sequence length="416" mass="46477">MTTHTDRAADTDAEQIIGEFYSEFPYPWHATRLTAPDDPSHHPALLAQELGDFTHRRLPPDARVWVPGCGVNQALIVALRFPAAQVVGSDVSTDSLDLCRTARDQIGATNLTLREEGISDAPYRQEFDYVVCTGVIHHHPDPGMLLARLAAALKPTGVLELMVYNAYHRREITAFQEAMRLLGREQDLWFARRVAGSLTRDSELTRQLRADLGEPEEQFADSWLNPCERNFTVRTLHETAGTAGLALEAPCASPLATGLDLYDWRVPCDDAQLRGRAARLTEVERWQVTQALSVDRSPLLWFYLRRTDNPWPALRESDRDEAFLDTAFVPVTTSERVWVMGRAGGYRPLDVPQPLVAGPAPVVPWLPDVADGERTVRELLTDRGGVPNRDELRDLRIRLTTPSFPHLRAVSAPSAA</sequence>
<dbReference type="OrthoDB" id="649979at2"/>
<organism evidence="3 5">
    <name type="scientific">Streptomyces alfalfae</name>
    <dbReference type="NCBI Taxonomy" id="1642299"/>
    <lineage>
        <taxon>Bacteria</taxon>
        <taxon>Bacillati</taxon>
        <taxon>Actinomycetota</taxon>
        <taxon>Actinomycetes</taxon>
        <taxon>Kitasatosporales</taxon>
        <taxon>Streptomycetaceae</taxon>
        <taxon>Streptomyces</taxon>
    </lineage>
</organism>
<dbReference type="InterPro" id="IPR029063">
    <property type="entry name" value="SAM-dependent_MTases_sf"/>
</dbReference>
<dbReference type="Proteomes" id="UP000187191">
    <property type="component" value="Chromosome"/>
</dbReference>
<proteinExistence type="predicted"/>
<dbReference type="InterPro" id="IPR013217">
    <property type="entry name" value="Methyltransf_12"/>
</dbReference>
<feature type="domain" description="Methyltransferase type 12" evidence="1">
    <location>
        <begin position="68"/>
        <end position="159"/>
    </location>
</feature>
<evidence type="ECO:0000313" key="5">
    <source>
        <dbReference type="Proteomes" id="UP000596130"/>
    </source>
</evidence>